<dbReference type="EMBL" id="PPXC01000002">
    <property type="protein sequence ID" value="POH74848.1"/>
    <property type="molecule type" value="Genomic_DNA"/>
</dbReference>
<feature type="transmembrane region" description="Helical" evidence="3">
    <location>
        <begin position="47"/>
        <end position="66"/>
    </location>
</feature>
<dbReference type="PRINTS" id="PR00864">
    <property type="entry name" value="PREPILNPTASE"/>
</dbReference>
<comment type="caution">
    <text evidence="5">The sequence shown here is derived from an EMBL/GenBank/DDBJ whole genome shotgun (WGS) entry which is preliminary data.</text>
</comment>
<keyword evidence="3" id="KW-1133">Transmembrane helix</keyword>
<organism evidence="5 6">
    <name type="scientific">Arthrobacter glacialis</name>
    <dbReference type="NCBI Taxonomy" id="1664"/>
    <lineage>
        <taxon>Bacteria</taxon>
        <taxon>Bacillati</taxon>
        <taxon>Actinomycetota</taxon>
        <taxon>Actinomycetes</taxon>
        <taxon>Micrococcales</taxon>
        <taxon>Micrococcaceae</taxon>
        <taxon>Arthrobacter</taxon>
    </lineage>
</organism>
<feature type="transmembrane region" description="Helical" evidence="3">
    <location>
        <begin position="104"/>
        <end position="137"/>
    </location>
</feature>
<dbReference type="GO" id="GO:0006465">
    <property type="term" value="P:signal peptide processing"/>
    <property type="evidence" value="ECO:0007669"/>
    <property type="project" value="TreeGrafter"/>
</dbReference>
<dbReference type="RefSeq" id="WP_103464255.1">
    <property type="nucleotide sequence ID" value="NZ_PPXC01000002.1"/>
</dbReference>
<dbReference type="GO" id="GO:0005886">
    <property type="term" value="C:plasma membrane"/>
    <property type="evidence" value="ECO:0007669"/>
    <property type="project" value="TreeGrafter"/>
</dbReference>
<keyword evidence="3" id="KW-0812">Transmembrane</keyword>
<evidence type="ECO:0000313" key="5">
    <source>
        <dbReference type="EMBL" id="POH74848.1"/>
    </source>
</evidence>
<dbReference type="Gene3D" id="1.20.120.1220">
    <property type="match status" value="1"/>
</dbReference>
<accession>A0A2S4A048</accession>
<feature type="transmembrane region" description="Helical" evidence="3">
    <location>
        <begin position="72"/>
        <end position="92"/>
    </location>
</feature>
<dbReference type="InterPro" id="IPR000045">
    <property type="entry name" value="Prepilin_IV_endopep_pep"/>
</dbReference>
<dbReference type="Proteomes" id="UP000237061">
    <property type="component" value="Unassembled WGS sequence"/>
</dbReference>
<evidence type="ECO:0000313" key="6">
    <source>
        <dbReference type="Proteomes" id="UP000237061"/>
    </source>
</evidence>
<dbReference type="InterPro" id="IPR014032">
    <property type="entry name" value="Peptidase_A24A_bac"/>
</dbReference>
<dbReference type="PANTHER" id="PTHR30487:SF0">
    <property type="entry name" value="PREPILIN LEADER PEPTIDASE_N-METHYLTRANSFERASE-RELATED"/>
    <property type="match status" value="1"/>
</dbReference>
<evidence type="ECO:0000259" key="4">
    <source>
        <dbReference type="Pfam" id="PF01478"/>
    </source>
</evidence>
<dbReference type="Pfam" id="PF01478">
    <property type="entry name" value="Peptidase_A24"/>
    <property type="match status" value="1"/>
</dbReference>
<name>A0A2S4A048_ARTGL</name>
<feature type="domain" description="Prepilin type IV endopeptidase peptidase" evidence="4">
    <location>
        <begin position="25"/>
        <end position="136"/>
    </location>
</feature>
<dbReference type="AlphaFoldDB" id="A0A2S4A048"/>
<dbReference type="GO" id="GO:0004190">
    <property type="term" value="F:aspartic-type endopeptidase activity"/>
    <property type="evidence" value="ECO:0007669"/>
    <property type="project" value="InterPro"/>
</dbReference>
<keyword evidence="6" id="KW-1185">Reference proteome</keyword>
<gene>
    <name evidence="5" type="ORF">CVS27_02980</name>
</gene>
<protein>
    <submittedName>
        <fullName evidence="5">Prepilin peptidase</fullName>
    </submittedName>
</protein>
<feature type="transmembrane region" description="Helical" evidence="3">
    <location>
        <begin position="149"/>
        <end position="166"/>
    </location>
</feature>
<proteinExistence type="inferred from homology"/>
<keyword evidence="3" id="KW-0472">Membrane</keyword>
<evidence type="ECO:0000256" key="2">
    <source>
        <dbReference type="RuleBase" id="RU003793"/>
    </source>
</evidence>
<reference evidence="5 6" key="1">
    <citation type="submission" date="2018-01" db="EMBL/GenBank/DDBJ databases">
        <title>Arthrobacter sp. nov., from glaciers in China.</title>
        <authorList>
            <person name="Liu Q."/>
            <person name="Xin Y.-H."/>
        </authorList>
    </citation>
    <scope>NUCLEOTIDE SEQUENCE [LARGE SCALE GENOMIC DNA]</scope>
    <source>
        <strain evidence="5 6">HLT2-12-2</strain>
    </source>
</reference>
<evidence type="ECO:0000256" key="3">
    <source>
        <dbReference type="SAM" id="Phobius"/>
    </source>
</evidence>
<dbReference type="PANTHER" id="PTHR30487">
    <property type="entry name" value="TYPE 4 PREPILIN-LIKE PROTEINS LEADER PEPTIDE-PROCESSING ENZYME"/>
    <property type="match status" value="1"/>
</dbReference>
<comment type="similarity">
    <text evidence="1 2">Belongs to the peptidase A24 family.</text>
</comment>
<evidence type="ECO:0000256" key="1">
    <source>
        <dbReference type="ARBA" id="ARBA00005801"/>
    </source>
</evidence>
<dbReference type="InterPro" id="IPR050882">
    <property type="entry name" value="Prepilin_peptidase/N-MTase"/>
</dbReference>
<feature type="transmembrane region" description="Helical" evidence="3">
    <location>
        <begin position="14"/>
        <end position="35"/>
    </location>
</feature>
<sequence>MINVLADLWADAPVAFWLVLTAGLYYLVMATWLSVIDIKHQLLPNRIVFPSAAIAGVLLLSASFFMHDAGTALRTLLGGVVLWAVYVGLRLVSPASMGYGDVKLAFVLGLYLGFVSWSAVLWGTFLAFVLGALWGLALMVTKKGTGKTQIPFGPFMLAGALVALVVA</sequence>